<dbReference type="Proteomes" id="UP000075683">
    <property type="component" value="Unassembled WGS sequence"/>
</dbReference>
<evidence type="ECO:0000313" key="2">
    <source>
        <dbReference type="Proteomes" id="UP000075683"/>
    </source>
</evidence>
<organism evidence="1 2">
    <name type="scientific">Caldibacillus debilis</name>
    <dbReference type="NCBI Taxonomy" id="301148"/>
    <lineage>
        <taxon>Bacteria</taxon>
        <taxon>Bacillati</taxon>
        <taxon>Bacillota</taxon>
        <taxon>Bacilli</taxon>
        <taxon>Bacillales</taxon>
        <taxon>Bacillaceae</taxon>
        <taxon>Caldibacillus</taxon>
    </lineage>
</organism>
<gene>
    <name evidence="1" type="ORF">B4135_3478</name>
</gene>
<protein>
    <submittedName>
        <fullName evidence="1">Uncharacterized protein</fullName>
    </submittedName>
</protein>
<accession>A0A150LD77</accession>
<evidence type="ECO:0000313" key="1">
    <source>
        <dbReference type="EMBL" id="KYD10303.1"/>
    </source>
</evidence>
<dbReference type="AlphaFoldDB" id="A0A150LD77"/>
<dbReference type="STRING" id="301148.B4135_3478"/>
<reference evidence="1 2" key="1">
    <citation type="submission" date="2016-01" db="EMBL/GenBank/DDBJ databases">
        <title>Draft Genome Sequences of Seven Thermophilic Sporeformers Isolated from Foods.</title>
        <authorList>
            <person name="Berendsen E.M."/>
            <person name="Wells-Bennik M.H."/>
            <person name="Krawcyk A.O."/>
            <person name="De Jong A."/>
            <person name="Holsappel S."/>
            <person name="Eijlander R.T."/>
            <person name="Kuipers O.P."/>
        </authorList>
    </citation>
    <scope>NUCLEOTIDE SEQUENCE [LARGE SCALE GENOMIC DNA]</scope>
    <source>
        <strain evidence="1 2">B4135</strain>
    </source>
</reference>
<proteinExistence type="predicted"/>
<comment type="caution">
    <text evidence="1">The sequence shown here is derived from an EMBL/GenBank/DDBJ whole genome shotgun (WGS) entry which is preliminary data.</text>
</comment>
<name>A0A150LD77_9BACI</name>
<sequence length="55" mass="5751">MIPFSIKGGVGTHLSIGETEGELPFAAEGSLMEAGRMPAEISWEKSGNGRASFDP</sequence>
<dbReference type="EMBL" id="LQYT01000119">
    <property type="protein sequence ID" value="KYD10303.1"/>
    <property type="molecule type" value="Genomic_DNA"/>
</dbReference>